<accession>A0A7K3QQ20</accession>
<evidence type="ECO:0000256" key="1">
    <source>
        <dbReference type="ARBA" id="ARBA00022729"/>
    </source>
</evidence>
<sequence>MGALTRTSTEALRGRGRRSGGRGVAAGAAATILAVVGTAVPLASAAAPAQAAQVATAANPSQEVVIPRADRATPRVDTPLAATGTGFLHRQEGTDGYTWTDFASGTSTQVPGLQTLPANARVRPVGAGGDLLAISPSPARGAAWYTLLDPHTGEQRDVQLPPHHTFRGTVGGKVLALESATSTTSSAGVLLDPGASATQPLQITGLPEGALLSSLSLQQQATDDHGAVISFRQDGAYRYGLLDPETAVITPLPEAMSGEGLDILLSADRIAWWGHGYAGLRWLPRGDFSAGTEEFPLPDDAFPLALLGDTLLTSSPDTTSGTALGRRLTARPLDGTEPATVLDHLALVSDSPPQAADGSALFVGGTGSGDWAVHRFTARPGGTPAHEVAQPLPPVSAKLLGLSLYRGTLGRVDSSEGRIAIHQQDIGTGPVPVAGAAESLPVGLPSSTVRCATGEDCVRMVEGNGYGVSFLSETGGRTYLETRVDPYTSHVRMQLPGSGGEVRDASPSYVVVDGGSPKTQYLIDPGYDRVIRSRPVQAAALWYSTLWSAAPASPGTLTAERLTSDATVPGKPVRTVRTGVACVPTELQATARWLYWSCGAGKQAGVYDLTNNHGFAVPSGPAMLGDGYVIRHDRTAGELKLTDFHTGGPLAERSFAALPAGPLADDRRITWTVDKYSGHVAYVDADRRVHVAADGVPDSAPVVGEEYTNGNVAPRTTSSYYSTWEASFHLSRPVDSWQVDIVQKATGRRVATLRGGAVRGRYTVGASWNGREPNGALPPSGTYTYQLTARVGGGTAPVKGGSGLLQVMCGALPTHVYDCDGFPDMVAVRKDGRTDSWEGHPQGHFYNRSYTADWPTSSTLVPVGDINGDGYADMLVRDSAGELRAYWGFGQVYFARGSNKSTLLGKGWNTYDLLTSAGDLNRDGRSDLLTRDRSGALWFHAGTGKGTFKSRVRVGTGLSGYTALVGMGDLNGDKTGDLLGRDKAGNLYRWFGNGKGGFGGRVKIASGFRSYNALVGVGDLTQDGRNDLVGRDTAGNLYRWAGNGKGGFGGRVKIGSGWGVYKALS</sequence>
<evidence type="ECO:0000256" key="2">
    <source>
        <dbReference type="SAM" id="MobiDB-lite"/>
    </source>
</evidence>
<feature type="compositionally biased region" description="Polar residues" evidence="2">
    <location>
        <begin position="1"/>
        <end position="10"/>
    </location>
</feature>
<dbReference type="PANTHER" id="PTHR44103:SF1">
    <property type="entry name" value="PROPROTEIN CONVERTASE P"/>
    <property type="match status" value="1"/>
</dbReference>
<gene>
    <name evidence="3" type="ORF">G3I21_09355</name>
</gene>
<dbReference type="Proteomes" id="UP000470520">
    <property type="component" value="Unassembled WGS sequence"/>
</dbReference>
<dbReference type="EMBL" id="JAAGMR010000117">
    <property type="protein sequence ID" value="NEB91923.1"/>
    <property type="molecule type" value="Genomic_DNA"/>
</dbReference>
<dbReference type="InterPro" id="IPR028994">
    <property type="entry name" value="Integrin_alpha_N"/>
</dbReference>
<feature type="region of interest" description="Disordered" evidence="2">
    <location>
        <begin position="1"/>
        <end position="23"/>
    </location>
</feature>
<dbReference type="InterPro" id="IPR013517">
    <property type="entry name" value="FG-GAP"/>
</dbReference>
<dbReference type="RefSeq" id="WP_164187772.1">
    <property type="nucleotide sequence ID" value="NZ_JAAGMR010000117.1"/>
</dbReference>
<dbReference type="Pfam" id="PF13517">
    <property type="entry name" value="FG-GAP_3"/>
    <property type="match status" value="2"/>
</dbReference>
<dbReference type="Gene3D" id="2.130.10.130">
    <property type="entry name" value="Integrin alpha, N-terminal"/>
    <property type="match status" value="1"/>
</dbReference>
<evidence type="ECO:0000313" key="3">
    <source>
        <dbReference type="EMBL" id="NEB91923.1"/>
    </source>
</evidence>
<evidence type="ECO:0000313" key="4">
    <source>
        <dbReference type="Proteomes" id="UP000470520"/>
    </source>
</evidence>
<dbReference type="AlphaFoldDB" id="A0A7K3QQ20"/>
<dbReference type="PANTHER" id="PTHR44103">
    <property type="entry name" value="PROPROTEIN CONVERTASE P"/>
    <property type="match status" value="1"/>
</dbReference>
<comment type="caution">
    <text evidence="3">The sequence shown here is derived from an EMBL/GenBank/DDBJ whole genome shotgun (WGS) entry which is preliminary data.</text>
</comment>
<dbReference type="Gene3D" id="2.60.40.4070">
    <property type="match status" value="1"/>
</dbReference>
<organism evidence="3 4">
    <name type="scientific">Streptomyces bauhiniae</name>
    <dbReference type="NCBI Taxonomy" id="2340725"/>
    <lineage>
        <taxon>Bacteria</taxon>
        <taxon>Bacillati</taxon>
        <taxon>Actinomycetota</taxon>
        <taxon>Actinomycetes</taxon>
        <taxon>Kitasatosporales</taxon>
        <taxon>Streptomycetaceae</taxon>
        <taxon>Streptomyces</taxon>
    </lineage>
</organism>
<name>A0A7K3QQ20_9ACTN</name>
<keyword evidence="1" id="KW-0732">Signal</keyword>
<proteinExistence type="predicted"/>
<evidence type="ECO:0008006" key="5">
    <source>
        <dbReference type="Google" id="ProtNLM"/>
    </source>
</evidence>
<protein>
    <recommendedName>
        <fullName evidence="5">VCBS repeat-containing protein</fullName>
    </recommendedName>
</protein>
<reference evidence="3 4" key="1">
    <citation type="submission" date="2020-01" db="EMBL/GenBank/DDBJ databases">
        <title>Insect and environment-associated Actinomycetes.</title>
        <authorList>
            <person name="Currrie C."/>
            <person name="Chevrette M."/>
            <person name="Carlson C."/>
            <person name="Stubbendieck R."/>
            <person name="Wendt-Pienkowski E."/>
        </authorList>
    </citation>
    <scope>NUCLEOTIDE SEQUENCE [LARGE SCALE GENOMIC DNA]</scope>
    <source>
        <strain evidence="3 4">SID7754</strain>
    </source>
</reference>
<dbReference type="SUPFAM" id="SSF69318">
    <property type="entry name" value="Integrin alpha N-terminal domain"/>
    <property type="match status" value="1"/>
</dbReference>